<dbReference type="AlphaFoldDB" id="A0A8S4QYU2"/>
<evidence type="ECO:0000313" key="2">
    <source>
        <dbReference type="Proteomes" id="UP000838756"/>
    </source>
</evidence>
<comment type="caution">
    <text evidence="1">The sequence shown here is derived from an EMBL/GenBank/DDBJ whole genome shotgun (WGS) entry which is preliminary data.</text>
</comment>
<reference evidence="1" key="1">
    <citation type="submission" date="2022-03" db="EMBL/GenBank/DDBJ databases">
        <authorList>
            <person name="Lindestad O."/>
        </authorList>
    </citation>
    <scope>NUCLEOTIDE SEQUENCE</scope>
</reference>
<accession>A0A8S4QYU2</accession>
<dbReference type="EMBL" id="CAKXAJ010019406">
    <property type="protein sequence ID" value="CAH2218328.1"/>
    <property type="molecule type" value="Genomic_DNA"/>
</dbReference>
<organism evidence="1 2">
    <name type="scientific">Pararge aegeria aegeria</name>
    <dbReference type="NCBI Taxonomy" id="348720"/>
    <lineage>
        <taxon>Eukaryota</taxon>
        <taxon>Metazoa</taxon>
        <taxon>Ecdysozoa</taxon>
        <taxon>Arthropoda</taxon>
        <taxon>Hexapoda</taxon>
        <taxon>Insecta</taxon>
        <taxon>Pterygota</taxon>
        <taxon>Neoptera</taxon>
        <taxon>Endopterygota</taxon>
        <taxon>Lepidoptera</taxon>
        <taxon>Glossata</taxon>
        <taxon>Ditrysia</taxon>
        <taxon>Papilionoidea</taxon>
        <taxon>Nymphalidae</taxon>
        <taxon>Satyrinae</taxon>
        <taxon>Satyrini</taxon>
        <taxon>Parargina</taxon>
        <taxon>Pararge</taxon>
    </lineage>
</organism>
<proteinExistence type="predicted"/>
<dbReference type="Proteomes" id="UP000838756">
    <property type="component" value="Unassembled WGS sequence"/>
</dbReference>
<name>A0A8S4QYU2_9NEOP</name>
<gene>
    <name evidence="1" type="primary">jg2827</name>
    <name evidence="1" type="ORF">PAEG_LOCUS6165</name>
</gene>
<evidence type="ECO:0000313" key="1">
    <source>
        <dbReference type="EMBL" id="CAH2218328.1"/>
    </source>
</evidence>
<sequence length="103" mass="12653">MLKYMYLRFIIKRTFLNLNLYLQSDDRWFRNIVAYYGPHKKAQSYSADDGESYVRSIYVIKAEMWRFAEETENGRWSPKVLERQAVSRQTQRWSARHEVDRRH</sequence>
<keyword evidence="2" id="KW-1185">Reference proteome</keyword>
<protein>
    <submittedName>
        <fullName evidence="1">Jg2827 protein</fullName>
    </submittedName>
</protein>